<evidence type="ECO:0000313" key="2">
    <source>
        <dbReference type="Proteomes" id="UP000807769"/>
    </source>
</evidence>
<keyword evidence="2" id="KW-1185">Reference proteome</keyword>
<evidence type="ECO:0000313" key="1">
    <source>
        <dbReference type="EMBL" id="KAG1802556.1"/>
    </source>
</evidence>
<accession>A0A9P7DTJ6</accession>
<dbReference type="OrthoDB" id="2648417at2759"/>
<name>A0A9P7DTJ6_9AGAM</name>
<dbReference type="AlphaFoldDB" id="A0A9P7DTJ6"/>
<organism evidence="1 2">
    <name type="scientific">Suillus subaureus</name>
    <dbReference type="NCBI Taxonomy" id="48587"/>
    <lineage>
        <taxon>Eukaryota</taxon>
        <taxon>Fungi</taxon>
        <taxon>Dikarya</taxon>
        <taxon>Basidiomycota</taxon>
        <taxon>Agaricomycotina</taxon>
        <taxon>Agaricomycetes</taxon>
        <taxon>Agaricomycetidae</taxon>
        <taxon>Boletales</taxon>
        <taxon>Suillineae</taxon>
        <taxon>Suillaceae</taxon>
        <taxon>Suillus</taxon>
    </lineage>
</organism>
<reference evidence="1" key="1">
    <citation type="journal article" date="2020" name="New Phytol.">
        <title>Comparative genomics reveals dynamic genome evolution in host specialist ectomycorrhizal fungi.</title>
        <authorList>
            <person name="Lofgren L.A."/>
            <person name="Nguyen N.H."/>
            <person name="Vilgalys R."/>
            <person name="Ruytinx J."/>
            <person name="Liao H.L."/>
            <person name="Branco S."/>
            <person name="Kuo A."/>
            <person name="LaButti K."/>
            <person name="Lipzen A."/>
            <person name="Andreopoulos W."/>
            <person name="Pangilinan J."/>
            <person name="Riley R."/>
            <person name="Hundley H."/>
            <person name="Na H."/>
            <person name="Barry K."/>
            <person name="Grigoriev I.V."/>
            <person name="Stajich J.E."/>
            <person name="Kennedy P.G."/>
        </authorList>
    </citation>
    <scope>NUCLEOTIDE SEQUENCE</scope>
    <source>
        <strain evidence="1">MN1</strain>
    </source>
</reference>
<comment type="caution">
    <text evidence="1">The sequence shown here is derived from an EMBL/GenBank/DDBJ whole genome shotgun (WGS) entry which is preliminary data.</text>
</comment>
<protein>
    <submittedName>
        <fullName evidence="1">Uncharacterized protein</fullName>
    </submittedName>
</protein>
<sequence length="198" mass="22351">MPSQTDMFVASEWLSCGHVFDQSKLPPSVQCEITQLLRIPTSMQPTIPSQTLPVAQLLDINLCTSLDCDLSPDTIIFSTNPPLLSFPNDFTAWSIPPLHCITQLLDQFSQAWFNGHTSVIHPLSPMFHLPFWVLSYWRDISCALEAHLTWISAHDWVLQRLEDEEDTGHGASELVVVDEVLDSLEHLPWDVDLKGFDA</sequence>
<proteinExistence type="predicted"/>
<dbReference type="RefSeq" id="XP_041186345.1">
    <property type="nucleotide sequence ID" value="XM_041341261.1"/>
</dbReference>
<dbReference type="Proteomes" id="UP000807769">
    <property type="component" value="Unassembled WGS sequence"/>
</dbReference>
<gene>
    <name evidence="1" type="ORF">BJ212DRAFT_1487297</name>
</gene>
<dbReference type="EMBL" id="JABBWG010000076">
    <property type="protein sequence ID" value="KAG1802556.1"/>
    <property type="molecule type" value="Genomic_DNA"/>
</dbReference>
<dbReference type="GeneID" id="64635277"/>